<evidence type="ECO:0000259" key="2">
    <source>
        <dbReference type="Pfam" id="PF12728"/>
    </source>
</evidence>
<dbReference type="Pfam" id="PF12728">
    <property type="entry name" value="HTH_17"/>
    <property type="match status" value="1"/>
</dbReference>
<evidence type="ECO:0000313" key="3">
    <source>
        <dbReference type="EMBL" id="MDF1586676.1"/>
    </source>
</evidence>
<dbReference type="PANTHER" id="PTHR38431">
    <property type="entry name" value="BLL2305 PROTEIN"/>
    <property type="match status" value="1"/>
</dbReference>
<dbReference type="GO" id="GO:0003677">
    <property type="term" value="F:DNA binding"/>
    <property type="evidence" value="ECO:0007669"/>
    <property type="project" value="InterPro"/>
</dbReference>
<protein>
    <submittedName>
        <fullName evidence="3">Helix-turn-helix transcriptional regulator</fullName>
    </submittedName>
</protein>
<dbReference type="AlphaFoldDB" id="A0AAP4D6K8"/>
<dbReference type="Gene3D" id="3.40.190.10">
    <property type="entry name" value="Periplasmic binding protein-like II"/>
    <property type="match status" value="1"/>
</dbReference>
<dbReference type="Pfam" id="PF12727">
    <property type="entry name" value="PBP_like"/>
    <property type="match status" value="1"/>
</dbReference>
<dbReference type="EMBL" id="JARGEQ010000091">
    <property type="protein sequence ID" value="MDF1586676.1"/>
    <property type="molecule type" value="Genomic_DNA"/>
</dbReference>
<accession>A0AAP4D6K8</accession>
<feature type="domain" description="Helix-turn-helix" evidence="2">
    <location>
        <begin position="5"/>
        <end position="54"/>
    </location>
</feature>
<reference evidence="3 4" key="1">
    <citation type="submission" date="2023-03" db="EMBL/GenBank/DDBJ databases">
        <title>YIM 152171 draft genome.</title>
        <authorList>
            <person name="Yang Z."/>
        </authorList>
    </citation>
    <scope>NUCLEOTIDE SEQUENCE [LARGE SCALE GENOMIC DNA]</scope>
    <source>
        <strain evidence="3 4">YIM 152171</strain>
    </source>
</reference>
<organism evidence="3 4">
    <name type="scientific">Marinimicrococcus flavescens</name>
    <dbReference type="NCBI Taxonomy" id="3031815"/>
    <lineage>
        <taxon>Bacteria</taxon>
        <taxon>Pseudomonadati</taxon>
        <taxon>Pseudomonadota</taxon>
        <taxon>Alphaproteobacteria</taxon>
        <taxon>Geminicoccales</taxon>
        <taxon>Geminicoccaceae</taxon>
        <taxon>Marinimicrococcus</taxon>
    </lineage>
</organism>
<dbReference type="RefSeq" id="WP_327789091.1">
    <property type="nucleotide sequence ID" value="NZ_JARGEQ010000091.1"/>
</dbReference>
<dbReference type="SUPFAM" id="SSF53850">
    <property type="entry name" value="Periplasmic binding protein-like II"/>
    <property type="match status" value="1"/>
</dbReference>
<proteinExistence type="predicted"/>
<gene>
    <name evidence="3" type="ORF">PZ740_09810</name>
</gene>
<dbReference type="PANTHER" id="PTHR38431:SF1">
    <property type="entry name" value="BLL2305 PROTEIN"/>
    <property type="match status" value="1"/>
</dbReference>
<sequence>MPGELMTVKDVAAYLRLGERKVYDLLARREIPAMRVAGKWLFARSQIDGWLAEHAEGPAAGGQAAPPDILAGSHDPLLEWAVRQAGSGLATLNEGSLAGLERVAARGAIACGLHVLDAASGAYNLPLVRARLAARPLVLIHWARRRQGLVVAAGNPMGVQGIADLPRLRLAVRQKEAGSYVLLHHLLGQAGLPSSVLLPAGPPLHTETEVAQAVAEGRADAGLAVAAVARLLRLDFVPLVEERFDLLVWRRAFFEAPLQKLLAFARTPAFAERAIALGGYDVEGLGTVLWNGR</sequence>
<feature type="domain" description="PBP" evidence="1">
    <location>
        <begin position="83"/>
        <end position="265"/>
    </location>
</feature>
<evidence type="ECO:0000259" key="1">
    <source>
        <dbReference type="Pfam" id="PF12727"/>
    </source>
</evidence>
<dbReference type="InterPro" id="IPR041657">
    <property type="entry name" value="HTH_17"/>
</dbReference>
<comment type="caution">
    <text evidence="3">The sequence shown here is derived from an EMBL/GenBank/DDBJ whole genome shotgun (WGS) entry which is preliminary data.</text>
</comment>
<dbReference type="Proteomes" id="UP001301140">
    <property type="component" value="Unassembled WGS sequence"/>
</dbReference>
<name>A0AAP4D6K8_9PROT</name>
<evidence type="ECO:0000313" key="4">
    <source>
        <dbReference type="Proteomes" id="UP001301140"/>
    </source>
</evidence>
<dbReference type="NCBIfam" id="TIGR01764">
    <property type="entry name" value="excise"/>
    <property type="match status" value="1"/>
</dbReference>
<dbReference type="InterPro" id="IPR024370">
    <property type="entry name" value="PBP_domain"/>
</dbReference>
<keyword evidence="4" id="KW-1185">Reference proteome</keyword>
<dbReference type="InterPro" id="IPR010093">
    <property type="entry name" value="SinI_DNA-bd"/>
</dbReference>